<comment type="caution">
    <text evidence="4">The sequence shown here is derived from an EMBL/GenBank/DDBJ whole genome shotgun (WGS) entry which is preliminary data.</text>
</comment>
<feature type="domain" description="Zinc-ribbon" evidence="3">
    <location>
        <begin position="5"/>
        <end position="27"/>
    </location>
</feature>
<evidence type="ECO:0000259" key="3">
    <source>
        <dbReference type="Pfam" id="PF13240"/>
    </source>
</evidence>
<dbReference type="Pfam" id="PF13240">
    <property type="entry name" value="Zn_Ribbon_1"/>
    <property type="match status" value="1"/>
</dbReference>
<evidence type="ECO:0000256" key="1">
    <source>
        <dbReference type="SAM" id="MobiDB-lite"/>
    </source>
</evidence>
<evidence type="ECO:0000313" key="4">
    <source>
        <dbReference type="EMBL" id="SEH37732.1"/>
    </source>
</evidence>
<accession>A0A1H6HPM0</accession>
<feature type="region of interest" description="Disordered" evidence="1">
    <location>
        <begin position="171"/>
        <end position="237"/>
    </location>
</feature>
<dbReference type="RefSeq" id="WP_078686417.1">
    <property type="nucleotide sequence ID" value="NZ_FNWT01000001.1"/>
</dbReference>
<feature type="compositionally biased region" description="Basic and acidic residues" evidence="1">
    <location>
        <begin position="61"/>
        <end position="96"/>
    </location>
</feature>
<dbReference type="Proteomes" id="UP000199135">
    <property type="component" value="Unassembled WGS sequence"/>
</dbReference>
<dbReference type="EMBL" id="FNWT01000001">
    <property type="protein sequence ID" value="SEH37732.1"/>
    <property type="molecule type" value="Genomic_DNA"/>
</dbReference>
<feature type="compositionally biased region" description="Basic and acidic residues" evidence="1">
    <location>
        <begin position="228"/>
        <end position="237"/>
    </location>
</feature>
<gene>
    <name evidence="4" type="ORF">SAMN05216447_101186</name>
</gene>
<keyword evidence="2" id="KW-1133">Transmembrane helix</keyword>
<organism evidence="4 5">
    <name type="scientific">Parafannyhessea umbonata</name>
    <dbReference type="NCBI Taxonomy" id="604330"/>
    <lineage>
        <taxon>Bacteria</taxon>
        <taxon>Bacillati</taxon>
        <taxon>Actinomycetota</taxon>
        <taxon>Coriobacteriia</taxon>
        <taxon>Coriobacteriales</taxon>
        <taxon>Atopobiaceae</taxon>
        <taxon>Parafannyhessea</taxon>
    </lineage>
</organism>
<feature type="compositionally biased region" description="Polar residues" evidence="1">
    <location>
        <begin position="171"/>
        <end position="189"/>
    </location>
</feature>
<sequence>MSLKYCPQCGAPLKEGQVFCVECGARLEAWLEDDPTASTKAPGEVTQIMDRINQAVDADDEHAKGDAEGPNGDNHDSGEFKGEKDPTLANEAAKDDEVGRLVDAATVIDAGEDPSAPTIISPLAIDPHKGKHYQVEEEWDGDGHRYLKIFGAVTLAILVVVFILIHSCTSQNTDSQKGNLSNIVNGQTQSKDESNASDQNDQNDQSDQKNGEAETKEESESDKEADEAEGKGGDYKTVKGYYDTLTNDAKRVNEAVETYRGTHEDDRSLREKNAADAVALTQELTAAQEAVNSTELPVDSKYHADWQNISSCYTSLLEAMDKVNYYWRYDLGYNYPSYYPQLLTDPFENDCAEGGAISNALDDYKTSYDKIRL</sequence>
<evidence type="ECO:0000313" key="5">
    <source>
        <dbReference type="Proteomes" id="UP000199135"/>
    </source>
</evidence>
<keyword evidence="2" id="KW-0812">Transmembrane</keyword>
<feature type="compositionally biased region" description="Low complexity" evidence="1">
    <location>
        <begin position="196"/>
        <end position="205"/>
    </location>
</feature>
<protein>
    <submittedName>
        <fullName evidence="4">Zinc-ribbon domain-containing protein</fullName>
    </submittedName>
</protein>
<evidence type="ECO:0000256" key="2">
    <source>
        <dbReference type="SAM" id="Phobius"/>
    </source>
</evidence>
<reference evidence="4 5" key="1">
    <citation type="submission" date="2016-10" db="EMBL/GenBank/DDBJ databases">
        <authorList>
            <person name="Varghese N."/>
            <person name="Submissions S."/>
        </authorList>
    </citation>
    <scope>NUCLEOTIDE SEQUENCE [LARGE SCALE GENOMIC DNA]</scope>
    <source>
        <strain evidence="4 5">WCP15</strain>
    </source>
</reference>
<feature type="transmembrane region" description="Helical" evidence="2">
    <location>
        <begin position="146"/>
        <end position="165"/>
    </location>
</feature>
<keyword evidence="5" id="KW-1185">Reference proteome</keyword>
<feature type="region of interest" description="Disordered" evidence="1">
    <location>
        <begin position="58"/>
        <end position="96"/>
    </location>
</feature>
<dbReference type="InterPro" id="IPR026870">
    <property type="entry name" value="Zinc_ribbon_dom"/>
</dbReference>
<name>A0A1H6HPM0_9ACTN</name>
<keyword evidence="2" id="KW-0472">Membrane</keyword>
<proteinExistence type="predicted"/>
<feature type="compositionally biased region" description="Basic and acidic residues" evidence="1">
    <location>
        <begin position="206"/>
        <end position="218"/>
    </location>
</feature>